<reference evidence="1" key="1">
    <citation type="submission" date="2023-04" db="EMBL/GenBank/DDBJ databases">
        <title>Candida boidinii NBRC 1967.</title>
        <authorList>
            <person name="Ichikawa N."/>
            <person name="Sato H."/>
            <person name="Tonouchi N."/>
        </authorList>
    </citation>
    <scope>NUCLEOTIDE SEQUENCE</scope>
    <source>
        <strain evidence="1">NBRC 1967</strain>
    </source>
</reference>
<dbReference type="EMBL" id="BSXV01000564">
    <property type="protein sequence ID" value="GME89657.1"/>
    <property type="molecule type" value="Genomic_DNA"/>
</dbReference>
<organism evidence="1 2">
    <name type="scientific">Candida boidinii</name>
    <name type="common">Yeast</name>
    <dbReference type="NCBI Taxonomy" id="5477"/>
    <lineage>
        <taxon>Eukaryota</taxon>
        <taxon>Fungi</taxon>
        <taxon>Dikarya</taxon>
        <taxon>Ascomycota</taxon>
        <taxon>Saccharomycotina</taxon>
        <taxon>Pichiomycetes</taxon>
        <taxon>Pichiales</taxon>
        <taxon>Pichiaceae</taxon>
        <taxon>Ogataea</taxon>
        <taxon>Ogataea/Candida clade</taxon>
    </lineage>
</organism>
<protein>
    <submittedName>
        <fullName evidence="1">Unnamed protein product</fullName>
    </submittedName>
</protein>
<gene>
    <name evidence="1" type="ORF">Cboi01_000149500</name>
</gene>
<accession>A0ACB5TJG7</accession>
<sequence>MTSIKRIPQSSSNSITSSSSIFSSVSVIKELVDNSIDAFQDLKVTKNLQIDIELDQASAGLKYISVKDNGSGVTKLDRPLMCCNFTTSKIDSFKDISDTGVKTLGFRGEALFFISQLSEVTIISKTKDDKLGEIWSINSKNGLPNSIAKQINTNIGTTVLVRKLFDDFPVRKKMLKKESKKTIDNLIDLIFNYSISYPNIRFNLKLISIHPTNDQKTTTIQLINFQPNLNIIKSLLNFLNLKSTFSSKFFNENFEFESIDNNGLEYNCSIDLVLPKSRAQDMNLPSVLKNKNLKILSVNNRPLSNKLQLFKNINKIVNQVYSESGLLNPSIWVMKFKLPITKLDY</sequence>
<evidence type="ECO:0000313" key="2">
    <source>
        <dbReference type="Proteomes" id="UP001165101"/>
    </source>
</evidence>
<evidence type="ECO:0000313" key="1">
    <source>
        <dbReference type="EMBL" id="GME89657.1"/>
    </source>
</evidence>
<keyword evidence="2" id="KW-1185">Reference proteome</keyword>
<comment type="caution">
    <text evidence="1">The sequence shown here is derived from an EMBL/GenBank/DDBJ whole genome shotgun (WGS) entry which is preliminary data.</text>
</comment>
<proteinExistence type="predicted"/>
<name>A0ACB5TJG7_CANBO</name>
<dbReference type="Proteomes" id="UP001165101">
    <property type="component" value="Unassembled WGS sequence"/>
</dbReference>